<accession>A0A9D1KG56</accession>
<sequence>MLARNDVPSADGIPEWEPYTRESGATMLLDTESQLVYHHDQELMSILAPDYVY</sequence>
<dbReference type="EMBL" id="DVKS01000128">
    <property type="protein sequence ID" value="HIT41921.1"/>
    <property type="molecule type" value="Genomic_DNA"/>
</dbReference>
<gene>
    <name evidence="1" type="ORF">IAB60_07495</name>
</gene>
<reference evidence="1" key="1">
    <citation type="submission" date="2020-10" db="EMBL/GenBank/DDBJ databases">
        <authorList>
            <person name="Gilroy R."/>
        </authorList>
    </citation>
    <scope>NUCLEOTIDE SEQUENCE</scope>
    <source>
        <strain evidence="1">CHK123-3438</strain>
    </source>
</reference>
<dbReference type="Proteomes" id="UP000886860">
    <property type="component" value="Unassembled WGS sequence"/>
</dbReference>
<name>A0A9D1KG56_9FIRM</name>
<evidence type="ECO:0000313" key="1">
    <source>
        <dbReference type="EMBL" id="HIT41921.1"/>
    </source>
</evidence>
<organism evidence="1 2">
    <name type="scientific">Candidatus Caccovicinus merdipullorum</name>
    <dbReference type="NCBI Taxonomy" id="2840724"/>
    <lineage>
        <taxon>Bacteria</taxon>
        <taxon>Bacillati</taxon>
        <taxon>Bacillota</taxon>
        <taxon>Clostridia</taxon>
        <taxon>Eubacteriales</taxon>
        <taxon>Candidatus Caccovicinus</taxon>
    </lineage>
</organism>
<evidence type="ECO:0000313" key="2">
    <source>
        <dbReference type="Proteomes" id="UP000886860"/>
    </source>
</evidence>
<proteinExistence type="predicted"/>
<protein>
    <submittedName>
        <fullName evidence="1">Uncharacterized protein</fullName>
    </submittedName>
</protein>
<comment type="caution">
    <text evidence="1">The sequence shown here is derived from an EMBL/GenBank/DDBJ whole genome shotgun (WGS) entry which is preliminary data.</text>
</comment>
<reference evidence="1" key="2">
    <citation type="journal article" date="2021" name="PeerJ">
        <title>Extensive microbial diversity within the chicken gut microbiome revealed by metagenomics and culture.</title>
        <authorList>
            <person name="Gilroy R."/>
            <person name="Ravi A."/>
            <person name="Getino M."/>
            <person name="Pursley I."/>
            <person name="Horton D.L."/>
            <person name="Alikhan N.F."/>
            <person name="Baker D."/>
            <person name="Gharbi K."/>
            <person name="Hall N."/>
            <person name="Watson M."/>
            <person name="Adriaenssens E.M."/>
            <person name="Foster-Nyarko E."/>
            <person name="Jarju S."/>
            <person name="Secka A."/>
            <person name="Antonio M."/>
            <person name="Oren A."/>
            <person name="Chaudhuri R.R."/>
            <person name="La Ragione R."/>
            <person name="Hildebrand F."/>
            <person name="Pallen M.J."/>
        </authorList>
    </citation>
    <scope>NUCLEOTIDE SEQUENCE</scope>
    <source>
        <strain evidence="1">CHK123-3438</strain>
    </source>
</reference>
<dbReference type="AlphaFoldDB" id="A0A9D1KG56"/>